<sequence length="1109" mass="120637">MVKADVKHNYYADLEIPTSASIEDVRKAYRKLALLYHPDRNAGKEGECVPKFQAIQAANEILGDPTLKQKYDTDRRKAGLFPTGPTFNPRQGAPGNPYAASSAYPPPPRRTQPGGYQRPPPPTPGAAPGPPPSGADRFTNFPRAAPTARKDPVNDRANVFKAWQNLNNTQDRQQGFTPASSRPQPQPQPRPQPPPQQPGQRPAPPPRQETKMPTEEQIRAGMNYRANPRFDGATAEKNQSAWQAFNKQGPNTPKPGVSRTDSMRTPNKQGFNPNVAGSDEKPSASHYPHRNKSADFGRPHPSVRVPPPPQGPPPAATPTTPGSPISPNSRRPFADPTRPFHSRAPNDQVPYSEGNRNRTPYSSVFKERTDLGDNLRRSHSVRDTTKLGPEAAANRGRARSTSPLSRTDANGSSQVNGQNKQGPFMVYSDTEDSDDVRTPDGMNGSSKPTDQQRPESAPDAGAPDNRPKRVPKGPSRSRVSSSRPATASGTQSESEQPDMQQKSNSNNMYDHPLSSLYPTQRPNGQESRLHSTWRARRTWSNVGRWALPSSVNPLSGKASEKIAKSHRRPQQVSFVTGADPLYMAARLDEQNAYVRFQSDLRATFEQLPNNLDMQVFLSLASTARKGIPCGQPKLDSLLQRLLQDFSLVGTAQNRPANHASSANSFNFPNASGFSSSANGKSKSTEDIDIDFSPAGSSVEFNSEYFPPGATASRKPTPLGGRASRTPGAQARSATMDDSRGATPNGEVPTRPWGSDGTPKEMPTYTASGFDPEQWTSAFSDPSWTVPPPPPRQGSPGKGATPGARKPSQSRKASRPAMKSATKQPPAPHVVDVDEGGTPAGTDGAKEDFAAYDADAMDIDTPPANQPTEQAQEAPMPATDKGARLYSVPPSTWRQQQEHKLNNTPIHRNTSSATRRTERASTNDGTKLNTTLDDLRNVEPIARSAPSGTGTGLNDFTDLSSTLPFKSEAARPQSTPSLQQLDLPKVPTYPAEPVRASKTNWQNYARFFGEYCKAFHAFDCAMLQYFAGAEQRAGKRFEGGSGWLEQVGDTSGMAGEQVGFGSYMADAKVLERARMHWNVGWERYREGMGVFERVREGVRRKAGEGGLPEV</sequence>
<name>A0AAV9PPY5_9PEZI</name>
<dbReference type="RefSeq" id="XP_064664500.1">
    <property type="nucleotide sequence ID" value="XM_064798266.1"/>
</dbReference>
<feature type="compositionally biased region" description="Polar residues" evidence="1">
    <location>
        <begin position="773"/>
        <end position="782"/>
    </location>
</feature>
<dbReference type="InterPro" id="IPR001623">
    <property type="entry name" value="DnaJ_domain"/>
</dbReference>
<dbReference type="PROSITE" id="PS50076">
    <property type="entry name" value="DNAJ_2"/>
    <property type="match status" value="1"/>
</dbReference>
<dbReference type="InterPro" id="IPR018253">
    <property type="entry name" value="DnaJ_domain_CS"/>
</dbReference>
<evidence type="ECO:0000256" key="1">
    <source>
        <dbReference type="SAM" id="MobiDB-lite"/>
    </source>
</evidence>
<evidence type="ECO:0000259" key="2">
    <source>
        <dbReference type="PROSITE" id="PS50076"/>
    </source>
</evidence>
<feature type="compositionally biased region" description="Polar residues" evidence="1">
    <location>
        <begin position="236"/>
        <end position="251"/>
    </location>
</feature>
<organism evidence="3 4">
    <name type="scientific">Saxophila tyrrhenica</name>
    <dbReference type="NCBI Taxonomy" id="1690608"/>
    <lineage>
        <taxon>Eukaryota</taxon>
        <taxon>Fungi</taxon>
        <taxon>Dikarya</taxon>
        <taxon>Ascomycota</taxon>
        <taxon>Pezizomycotina</taxon>
        <taxon>Dothideomycetes</taxon>
        <taxon>Dothideomycetidae</taxon>
        <taxon>Mycosphaerellales</taxon>
        <taxon>Extremaceae</taxon>
        <taxon>Saxophila</taxon>
    </lineage>
</organism>
<feature type="compositionally biased region" description="Polar residues" evidence="1">
    <location>
        <begin position="516"/>
        <end position="526"/>
    </location>
</feature>
<dbReference type="SMART" id="SM00271">
    <property type="entry name" value="DnaJ"/>
    <property type="match status" value="1"/>
</dbReference>
<feature type="compositionally biased region" description="Polar residues" evidence="1">
    <location>
        <begin position="164"/>
        <end position="181"/>
    </location>
</feature>
<feature type="compositionally biased region" description="Polar residues" evidence="1">
    <location>
        <begin position="259"/>
        <end position="272"/>
    </location>
</feature>
<feature type="compositionally biased region" description="Low complexity" evidence="1">
    <location>
        <begin position="92"/>
        <end position="103"/>
    </location>
</feature>
<feature type="compositionally biased region" description="Basic and acidic residues" evidence="1">
    <location>
        <begin position="365"/>
        <end position="385"/>
    </location>
</feature>
<protein>
    <recommendedName>
        <fullName evidence="2">J domain-containing protein</fullName>
    </recommendedName>
</protein>
<dbReference type="InterPro" id="IPR036869">
    <property type="entry name" value="J_dom_sf"/>
</dbReference>
<dbReference type="InterPro" id="IPR051964">
    <property type="entry name" value="Chaperone_stress_response"/>
</dbReference>
<proteinExistence type="predicted"/>
<feature type="compositionally biased region" description="Pro residues" evidence="1">
    <location>
        <begin position="184"/>
        <end position="207"/>
    </location>
</feature>
<feature type="compositionally biased region" description="Basic and acidic residues" evidence="1">
    <location>
        <begin position="208"/>
        <end position="218"/>
    </location>
</feature>
<feature type="region of interest" description="Disordered" evidence="1">
    <location>
        <begin position="698"/>
        <end position="929"/>
    </location>
</feature>
<dbReference type="Pfam" id="PF00226">
    <property type="entry name" value="DnaJ"/>
    <property type="match status" value="1"/>
</dbReference>
<dbReference type="PANTHER" id="PTHR44029">
    <property type="entry name" value="DNAJ HOMOLOG SUBFAMILY C MEMBER 21"/>
    <property type="match status" value="1"/>
</dbReference>
<dbReference type="Gene3D" id="1.10.287.110">
    <property type="entry name" value="DnaJ domain"/>
    <property type="match status" value="1"/>
</dbReference>
<evidence type="ECO:0000313" key="4">
    <source>
        <dbReference type="Proteomes" id="UP001337655"/>
    </source>
</evidence>
<feature type="compositionally biased region" description="Pro residues" evidence="1">
    <location>
        <begin position="118"/>
        <end position="133"/>
    </location>
</feature>
<reference evidence="3 4" key="1">
    <citation type="submission" date="2023-08" db="EMBL/GenBank/DDBJ databases">
        <title>Black Yeasts Isolated from many extreme environments.</title>
        <authorList>
            <person name="Coleine C."/>
            <person name="Stajich J.E."/>
            <person name="Selbmann L."/>
        </authorList>
    </citation>
    <scope>NUCLEOTIDE SEQUENCE [LARGE SCALE GENOMIC DNA]</scope>
    <source>
        <strain evidence="3 4">CCFEE 5935</strain>
    </source>
</reference>
<dbReference type="PRINTS" id="PR00625">
    <property type="entry name" value="JDOMAIN"/>
</dbReference>
<comment type="caution">
    <text evidence="3">The sequence shown here is derived from an EMBL/GenBank/DDBJ whole genome shotgun (WGS) entry which is preliminary data.</text>
</comment>
<feature type="region of interest" description="Disordered" evidence="1">
    <location>
        <begin position="76"/>
        <end position="531"/>
    </location>
</feature>
<gene>
    <name evidence="3" type="ORF">LTR77_001002</name>
</gene>
<dbReference type="CDD" id="cd06257">
    <property type="entry name" value="DnaJ"/>
    <property type="match status" value="1"/>
</dbReference>
<keyword evidence="4" id="KW-1185">Reference proteome</keyword>
<feature type="compositionally biased region" description="Low complexity" evidence="1">
    <location>
        <begin position="317"/>
        <end position="327"/>
    </location>
</feature>
<feature type="compositionally biased region" description="Polar residues" evidence="1">
    <location>
        <begin position="399"/>
        <end position="421"/>
    </location>
</feature>
<feature type="compositionally biased region" description="Pro residues" evidence="1">
    <location>
        <begin position="304"/>
        <end position="316"/>
    </location>
</feature>
<feature type="compositionally biased region" description="Polar residues" evidence="1">
    <location>
        <begin position="484"/>
        <end position="508"/>
    </location>
</feature>
<dbReference type="PROSITE" id="PS00636">
    <property type="entry name" value="DNAJ_1"/>
    <property type="match status" value="1"/>
</dbReference>
<feature type="region of interest" description="Disordered" evidence="1">
    <location>
        <begin position="965"/>
        <end position="984"/>
    </location>
</feature>
<feature type="compositionally biased region" description="Polar residues" evidence="1">
    <location>
        <begin position="901"/>
        <end position="913"/>
    </location>
</feature>
<dbReference type="GeneID" id="89922351"/>
<dbReference type="SUPFAM" id="SSF46565">
    <property type="entry name" value="Chaperone J-domain"/>
    <property type="match status" value="1"/>
</dbReference>
<evidence type="ECO:0000313" key="3">
    <source>
        <dbReference type="EMBL" id="KAK5175862.1"/>
    </source>
</evidence>
<accession>A0AAV9PPY5</accession>
<dbReference type="GO" id="GO:0005737">
    <property type="term" value="C:cytoplasm"/>
    <property type="evidence" value="ECO:0007669"/>
    <property type="project" value="TreeGrafter"/>
</dbReference>
<feature type="domain" description="J" evidence="2">
    <location>
        <begin position="9"/>
        <end position="75"/>
    </location>
</feature>
<dbReference type="PANTHER" id="PTHR44029:SF1">
    <property type="entry name" value="DNAJ HOMOLOG SUBFAMILY C MEMBER 21"/>
    <property type="match status" value="1"/>
</dbReference>
<dbReference type="EMBL" id="JAVRRT010000001">
    <property type="protein sequence ID" value="KAK5175862.1"/>
    <property type="molecule type" value="Genomic_DNA"/>
</dbReference>
<dbReference type="AlphaFoldDB" id="A0AAV9PPY5"/>
<dbReference type="Proteomes" id="UP001337655">
    <property type="component" value="Unassembled WGS sequence"/>
</dbReference>